<comment type="function">
    <text evidence="8">Also involved in hydrogenase metallocenter assembly, probably by participating in the nickel insertion step. This function in hydrogenase biosynthesis requires chaperone activity and the presence of the metal-binding domain, but not PPIase activity.</text>
</comment>
<evidence type="ECO:0000256" key="4">
    <source>
        <dbReference type="ARBA" id="ARBA00022490"/>
    </source>
</evidence>
<sequence length="140" mass="14950">MPIKKGDTVRAHYTGTLEDGTVFDSSRERDPLEFVMGKGMLIPGFESAVEGREAGETVTVTIAPAEAYGEADPELVFTVARGQVPDHIPLNVGVPLQLSNEQGQMDVTITEVTADEVTLDANHPLAGKALTFEIEIVGVN</sequence>
<feature type="domain" description="PPIase FKBP-type" evidence="11">
    <location>
        <begin position="6"/>
        <end position="100"/>
    </location>
</feature>
<keyword evidence="6" id="KW-0143">Chaperone</keyword>
<evidence type="ECO:0000256" key="1">
    <source>
        <dbReference type="ARBA" id="ARBA00000971"/>
    </source>
</evidence>
<keyword evidence="5 9" id="KW-0697">Rotamase</keyword>
<evidence type="ECO:0000256" key="9">
    <source>
        <dbReference type="PROSITE-ProRule" id="PRU00277"/>
    </source>
</evidence>
<comment type="subcellular location">
    <subcellularLocation>
        <location evidence="2">Cytoplasm</location>
    </subcellularLocation>
</comment>
<keyword evidence="7 9" id="KW-0413">Isomerase</keyword>
<dbReference type="RefSeq" id="WP_179981278.1">
    <property type="nucleotide sequence ID" value="NZ_LT608333.1"/>
</dbReference>
<dbReference type="AlphaFoldDB" id="A0A212LB29"/>
<dbReference type="InterPro" id="IPR001179">
    <property type="entry name" value="PPIase_FKBP_dom"/>
</dbReference>
<evidence type="ECO:0000256" key="6">
    <source>
        <dbReference type="ARBA" id="ARBA00023186"/>
    </source>
</evidence>
<organism evidence="12">
    <name type="scientific">uncultured Desulfovibrio sp</name>
    <dbReference type="NCBI Taxonomy" id="167968"/>
    <lineage>
        <taxon>Bacteria</taxon>
        <taxon>Pseudomonadati</taxon>
        <taxon>Thermodesulfobacteriota</taxon>
        <taxon>Desulfovibrionia</taxon>
        <taxon>Desulfovibrionales</taxon>
        <taxon>Desulfovibrionaceae</taxon>
        <taxon>Desulfovibrio</taxon>
        <taxon>environmental samples</taxon>
    </lineage>
</organism>
<dbReference type="EC" id="5.2.1.8" evidence="10"/>
<keyword evidence="4" id="KW-0963">Cytoplasm</keyword>
<dbReference type="Pfam" id="PF00254">
    <property type="entry name" value="FKBP_C"/>
    <property type="match status" value="1"/>
</dbReference>
<evidence type="ECO:0000256" key="2">
    <source>
        <dbReference type="ARBA" id="ARBA00004496"/>
    </source>
</evidence>
<dbReference type="InterPro" id="IPR046357">
    <property type="entry name" value="PPIase_dom_sf"/>
</dbReference>
<dbReference type="SUPFAM" id="SSF54534">
    <property type="entry name" value="FKBP-like"/>
    <property type="match status" value="1"/>
</dbReference>
<gene>
    <name evidence="12" type="ORF">KL86DES1_22092</name>
</gene>
<dbReference type="GO" id="GO:0042026">
    <property type="term" value="P:protein refolding"/>
    <property type="evidence" value="ECO:0007669"/>
    <property type="project" value="UniProtKB-ARBA"/>
</dbReference>
<proteinExistence type="inferred from homology"/>
<dbReference type="EMBL" id="FMJC01000002">
    <property type="protein sequence ID" value="SCM74687.1"/>
    <property type="molecule type" value="Genomic_DNA"/>
</dbReference>
<reference evidence="12" key="1">
    <citation type="submission" date="2016-08" db="EMBL/GenBank/DDBJ databases">
        <authorList>
            <person name="Seilhamer J.J."/>
        </authorList>
    </citation>
    <scope>NUCLEOTIDE SEQUENCE</scope>
    <source>
        <strain evidence="12">86-1</strain>
    </source>
</reference>
<comment type="similarity">
    <text evidence="3 10">Belongs to the FKBP-type PPIase family.</text>
</comment>
<accession>A0A212LB29</accession>
<dbReference type="Gene3D" id="3.10.50.40">
    <property type="match status" value="1"/>
</dbReference>
<evidence type="ECO:0000256" key="5">
    <source>
        <dbReference type="ARBA" id="ARBA00023110"/>
    </source>
</evidence>
<dbReference type="PANTHER" id="PTHR47861:SF3">
    <property type="entry name" value="FKBP-TYPE PEPTIDYL-PROLYL CIS-TRANS ISOMERASE SLYD"/>
    <property type="match status" value="1"/>
</dbReference>
<name>A0A212LB29_9BACT</name>
<dbReference type="PANTHER" id="PTHR47861">
    <property type="entry name" value="FKBP-TYPE PEPTIDYL-PROLYL CIS-TRANS ISOMERASE SLYD"/>
    <property type="match status" value="1"/>
</dbReference>
<evidence type="ECO:0000256" key="7">
    <source>
        <dbReference type="ARBA" id="ARBA00023235"/>
    </source>
</evidence>
<evidence type="ECO:0000256" key="3">
    <source>
        <dbReference type="ARBA" id="ARBA00006577"/>
    </source>
</evidence>
<evidence type="ECO:0000259" key="11">
    <source>
        <dbReference type="PROSITE" id="PS50059"/>
    </source>
</evidence>
<dbReference type="PROSITE" id="PS50059">
    <property type="entry name" value="FKBP_PPIASE"/>
    <property type="match status" value="1"/>
</dbReference>
<comment type="catalytic activity">
    <reaction evidence="1 9 10">
        <text>[protein]-peptidylproline (omega=180) = [protein]-peptidylproline (omega=0)</text>
        <dbReference type="Rhea" id="RHEA:16237"/>
        <dbReference type="Rhea" id="RHEA-COMP:10747"/>
        <dbReference type="Rhea" id="RHEA-COMP:10748"/>
        <dbReference type="ChEBI" id="CHEBI:83833"/>
        <dbReference type="ChEBI" id="CHEBI:83834"/>
        <dbReference type="EC" id="5.2.1.8"/>
    </reaction>
</comment>
<evidence type="ECO:0000256" key="10">
    <source>
        <dbReference type="RuleBase" id="RU003915"/>
    </source>
</evidence>
<evidence type="ECO:0000313" key="12">
    <source>
        <dbReference type="EMBL" id="SCM74687.1"/>
    </source>
</evidence>
<protein>
    <recommendedName>
        <fullName evidence="10">Peptidyl-prolyl cis-trans isomerase</fullName>
        <ecNumber evidence="10">5.2.1.8</ecNumber>
    </recommendedName>
</protein>
<dbReference type="GO" id="GO:0005737">
    <property type="term" value="C:cytoplasm"/>
    <property type="evidence" value="ECO:0007669"/>
    <property type="project" value="UniProtKB-SubCell"/>
</dbReference>
<dbReference type="GO" id="GO:0003755">
    <property type="term" value="F:peptidyl-prolyl cis-trans isomerase activity"/>
    <property type="evidence" value="ECO:0007669"/>
    <property type="project" value="UniProtKB-UniRule"/>
</dbReference>
<evidence type="ECO:0000256" key="8">
    <source>
        <dbReference type="ARBA" id="ARBA00037071"/>
    </source>
</evidence>